<dbReference type="GeneID" id="37270616"/>
<dbReference type="Pfam" id="PF10224">
    <property type="entry name" value="DUF2205"/>
    <property type="match status" value="1"/>
</dbReference>
<keyword evidence="2" id="KW-1185">Reference proteome</keyword>
<dbReference type="OrthoDB" id="2163284at2759"/>
<dbReference type="RefSeq" id="XP_025596604.1">
    <property type="nucleotide sequence ID" value="XM_025743072.1"/>
</dbReference>
<protein>
    <submittedName>
        <fullName evidence="1">Uncharacterized protein</fullName>
    </submittedName>
</protein>
<proteinExistence type="predicted"/>
<gene>
    <name evidence="1" type="ORF">FA09DRAFT_331550</name>
</gene>
<name>A0A316Z7X0_9BASI</name>
<dbReference type="EMBL" id="KZ819300">
    <property type="protein sequence ID" value="PWN96325.1"/>
    <property type="molecule type" value="Genomic_DNA"/>
</dbReference>
<sequence>MLTQAPPASEIQSQQSSLKALLARVASVQADCTKAETDNEMLQTYIDEVTKSLAAKS</sequence>
<reference evidence="1 2" key="1">
    <citation type="journal article" date="2018" name="Mol. Biol. Evol.">
        <title>Broad Genomic Sampling Reveals a Smut Pathogenic Ancestry of the Fungal Clade Ustilaginomycotina.</title>
        <authorList>
            <person name="Kijpornyongpan T."/>
            <person name="Mondo S.J."/>
            <person name="Barry K."/>
            <person name="Sandor L."/>
            <person name="Lee J."/>
            <person name="Lipzen A."/>
            <person name="Pangilinan J."/>
            <person name="LaButti K."/>
            <person name="Hainaut M."/>
            <person name="Henrissat B."/>
            <person name="Grigoriev I.V."/>
            <person name="Spatafora J.W."/>
            <person name="Aime M.C."/>
        </authorList>
    </citation>
    <scope>NUCLEOTIDE SEQUENCE [LARGE SCALE GENOMIC DNA]</scope>
    <source>
        <strain evidence="1 2">MCA 4186</strain>
    </source>
</reference>
<accession>A0A316Z7X0</accession>
<dbReference type="AlphaFoldDB" id="A0A316Z7X0"/>
<evidence type="ECO:0000313" key="1">
    <source>
        <dbReference type="EMBL" id="PWN96325.1"/>
    </source>
</evidence>
<dbReference type="Proteomes" id="UP000245946">
    <property type="component" value="Unassembled WGS sequence"/>
</dbReference>
<organism evidence="1 2">
    <name type="scientific">Tilletiopsis washingtonensis</name>
    <dbReference type="NCBI Taxonomy" id="58919"/>
    <lineage>
        <taxon>Eukaryota</taxon>
        <taxon>Fungi</taxon>
        <taxon>Dikarya</taxon>
        <taxon>Basidiomycota</taxon>
        <taxon>Ustilaginomycotina</taxon>
        <taxon>Exobasidiomycetes</taxon>
        <taxon>Entylomatales</taxon>
        <taxon>Entylomatales incertae sedis</taxon>
        <taxon>Tilletiopsis</taxon>
    </lineage>
</organism>
<dbReference type="InterPro" id="IPR019357">
    <property type="entry name" value="SCOC"/>
</dbReference>
<evidence type="ECO:0000313" key="2">
    <source>
        <dbReference type="Proteomes" id="UP000245946"/>
    </source>
</evidence>
<dbReference type="Gene3D" id="1.20.5.170">
    <property type="match status" value="1"/>
</dbReference>